<proteinExistence type="predicted"/>
<evidence type="ECO:0000313" key="3">
    <source>
        <dbReference type="Proteomes" id="UP000253845"/>
    </source>
</evidence>
<keyword evidence="1" id="KW-0812">Transmembrane</keyword>
<dbReference type="AlphaFoldDB" id="A0A370BZB4"/>
<accession>A0A370BZB4</accession>
<evidence type="ECO:0000313" key="2">
    <source>
        <dbReference type="EMBL" id="RDH21077.1"/>
    </source>
</evidence>
<feature type="transmembrane region" description="Helical" evidence="1">
    <location>
        <begin position="41"/>
        <end position="62"/>
    </location>
</feature>
<evidence type="ECO:0000256" key="1">
    <source>
        <dbReference type="SAM" id="Phobius"/>
    </source>
</evidence>
<protein>
    <submittedName>
        <fullName evidence="2">Uncharacterized protein</fullName>
    </submittedName>
</protein>
<name>A0A370BZB4_ASPNG</name>
<dbReference type="VEuPathDB" id="FungiDB:M747DRAFT_29472"/>
<gene>
    <name evidence="2" type="ORF">M747DRAFT_29472</name>
</gene>
<feature type="transmembrane region" description="Helical" evidence="1">
    <location>
        <begin position="82"/>
        <end position="106"/>
    </location>
</feature>
<reference evidence="2 3" key="1">
    <citation type="submission" date="2018-07" db="EMBL/GenBank/DDBJ databases">
        <title>Section-level genome sequencing of Aspergillus section Nigri to investigate inter- and intra-species variation.</title>
        <authorList>
            <consortium name="DOE Joint Genome Institute"/>
            <person name="Vesth T.C."/>
            <person name="Nybo J.L."/>
            <person name="Theobald S."/>
            <person name="Frisvad J.C."/>
            <person name="Larsen T.O."/>
            <person name="Nielsen K.F."/>
            <person name="Hoof J.B."/>
            <person name="Brandl J."/>
            <person name="Salamov A."/>
            <person name="Riley R."/>
            <person name="Gladden J.M."/>
            <person name="Phatale P."/>
            <person name="Nielsen M.T."/>
            <person name="Lyhne E.K."/>
            <person name="Kogle M.E."/>
            <person name="Strasser K."/>
            <person name="McDonnell E."/>
            <person name="Barry K."/>
            <person name="Clum A."/>
            <person name="Chen C."/>
            <person name="Nolan M."/>
            <person name="Sandor L."/>
            <person name="Kuo A."/>
            <person name="Lipzen A."/>
            <person name="Hainaut M."/>
            <person name="Drula E."/>
            <person name="Tsang A."/>
            <person name="Magnuson J.K."/>
            <person name="Henrissat B."/>
            <person name="Wiebenga A."/>
            <person name="Simmons B.A."/>
            <person name="Makela M.R."/>
            <person name="De vries R.P."/>
            <person name="Grigoriev I.V."/>
            <person name="Mortensen U.H."/>
            <person name="Baker S.E."/>
            <person name="Andersen M.R."/>
        </authorList>
    </citation>
    <scope>NUCLEOTIDE SEQUENCE [LARGE SCALE GENOMIC DNA]</scope>
    <source>
        <strain evidence="2 3">ATCC 13496</strain>
    </source>
</reference>
<organism evidence="2 3">
    <name type="scientific">Aspergillus niger ATCC 13496</name>
    <dbReference type="NCBI Taxonomy" id="1353008"/>
    <lineage>
        <taxon>Eukaryota</taxon>
        <taxon>Fungi</taxon>
        <taxon>Dikarya</taxon>
        <taxon>Ascomycota</taxon>
        <taxon>Pezizomycotina</taxon>
        <taxon>Eurotiomycetes</taxon>
        <taxon>Eurotiomycetidae</taxon>
        <taxon>Eurotiales</taxon>
        <taxon>Aspergillaceae</taxon>
        <taxon>Aspergillus</taxon>
        <taxon>Aspergillus subgen. Circumdati</taxon>
    </lineage>
</organism>
<keyword evidence="1" id="KW-1133">Transmembrane helix</keyword>
<dbReference type="EMBL" id="KZ851912">
    <property type="protein sequence ID" value="RDH21077.1"/>
    <property type="molecule type" value="Genomic_DNA"/>
</dbReference>
<dbReference type="Proteomes" id="UP000253845">
    <property type="component" value="Unassembled WGS sequence"/>
</dbReference>
<keyword evidence="1" id="KW-0472">Membrane</keyword>
<sequence>MGVLYRSELEPRGSHTTYSLIRFGPCLVMEMHVLMMGHECVSLLFIFVSFLYHSLLWGPVFSSSFTFTLLSDLTIIVLLLDWLLFGWMGALLGFVLGTGLGLGLLWTRNLLDGHGTWMDIWKDRICVLFCIYHSATY</sequence>